<evidence type="ECO:0000313" key="2">
    <source>
        <dbReference type="EMBL" id="CAH3167058.1"/>
    </source>
</evidence>
<proteinExistence type="predicted"/>
<keyword evidence="1" id="KW-1133">Transmembrane helix</keyword>
<protein>
    <submittedName>
        <fullName evidence="2">Uncharacterized protein</fullName>
    </submittedName>
</protein>
<dbReference type="EMBL" id="CALNXK010000139">
    <property type="protein sequence ID" value="CAH3167058.1"/>
    <property type="molecule type" value="Genomic_DNA"/>
</dbReference>
<keyword evidence="1" id="KW-0812">Transmembrane</keyword>
<name>A0ABN8QLY8_9CNID</name>
<reference evidence="2 3" key="1">
    <citation type="submission" date="2022-05" db="EMBL/GenBank/DDBJ databases">
        <authorList>
            <consortium name="Genoscope - CEA"/>
            <person name="William W."/>
        </authorList>
    </citation>
    <scope>NUCLEOTIDE SEQUENCE [LARGE SCALE GENOMIC DNA]</scope>
</reference>
<sequence length="298" mass="34019">MKFSPSPLKKTCKRTKFEKNGTLESLSKVVDLSFTFKEGSAMKQADVFNIIKDKSGRVYSRREIDHVIKLLFPGVVKKPMKIAKNEPHKDGGQKDQRQKRSRVICGALNDLDSVRGSVSLKEEQRLKLQKELTTLQQLQKIGICNLKDEDDLELMIGEMYFDNLATDVERQCPMITEIVKLLVTGKRDERNTGKKAPEYKFKSAVQVLLALDDIRSQKTKSDFSTLFGLLLMSHGAGKTMLDALEPFGLCNTYPCFRTEGWSNLKMAYYCLFHLLRLNYFFIAVVDCLMLASTIMLNY</sequence>
<comment type="caution">
    <text evidence="2">The sequence shown here is derived from an EMBL/GenBank/DDBJ whole genome shotgun (WGS) entry which is preliminary data.</text>
</comment>
<keyword evidence="1" id="KW-0472">Membrane</keyword>
<evidence type="ECO:0000256" key="1">
    <source>
        <dbReference type="SAM" id="Phobius"/>
    </source>
</evidence>
<evidence type="ECO:0000313" key="3">
    <source>
        <dbReference type="Proteomes" id="UP001159405"/>
    </source>
</evidence>
<accession>A0ABN8QLY8</accession>
<dbReference type="Proteomes" id="UP001159405">
    <property type="component" value="Unassembled WGS sequence"/>
</dbReference>
<gene>
    <name evidence="2" type="ORF">PLOB_00008025</name>
</gene>
<organism evidence="2 3">
    <name type="scientific">Porites lobata</name>
    <dbReference type="NCBI Taxonomy" id="104759"/>
    <lineage>
        <taxon>Eukaryota</taxon>
        <taxon>Metazoa</taxon>
        <taxon>Cnidaria</taxon>
        <taxon>Anthozoa</taxon>
        <taxon>Hexacorallia</taxon>
        <taxon>Scleractinia</taxon>
        <taxon>Fungiina</taxon>
        <taxon>Poritidae</taxon>
        <taxon>Porites</taxon>
    </lineage>
</organism>
<feature type="transmembrane region" description="Helical" evidence="1">
    <location>
        <begin position="274"/>
        <end position="296"/>
    </location>
</feature>
<keyword evidence="3" id="KW-1185">Reference proteome</keyword>